<keyword evidence="9 14" id="KW-0863">Zinc-finger</keyword>
<dbReference type="PROSITE" id="PS50030">
    <property type="entry name" value="UBA"/>
    <property type="match status" value="1"/>
</dbReference>
<dbReference type="InterPro" id="IPR017907">
    <property type="entry name" value="Znf_RING_CS"/>
</dbReference>
<keyword evidence="8" id="KW-0677">Repeat</keyword>
<feature type="domain" description="RING-type" evidence="17">
    <location>
        <begin position="241"/>
        <end position="443"/>
    </location>
</feature>
<evidence type="ECO:0000256" key="11">
    <source>
        <dbReference type="ARBA" id="ARBA00022833"/>
    </source>
</evidence>
<evidence type="ECO:0000256" key="5">
    <source>
        <dbReference type="ARBA" id="ARBA00022679"/>
    </source>
</evidence>
<dbReference type="CDD" id="cd20335">
    <property type="entry name" value="BRcat_RBR"/>
    <property type="match status" value="1"/>
</dbReference>
<dbReference type="AlphaFoldDB" id="A0A078AU92"/>
<comment type="pathway">
    <text evidence="3">Protein modification; protein ubiquitination.</text>
</comment>
<reference evidence="18 19" key="1">
    <citation type="submission" date="2014-06" db="EMBL/GenBank/DDBJ databases">
        <authorList>
            <person name="Swart Estienne"/>
        </authorList>
    </citation>
    <scope>NUCLEOTIDE SEQUENCE [LARGE SCALE GENOMIC DNA]</scope>
    <source>
        <strain evidence="18 19">130c</strain>
    </source>
</reference>
<evidence type="ECO:0000259" key="15">
    <source>
        <dbReference type="PROSITE" id="PS50030"/>
    </source>
</evidence>
<evidence type="ECO:0000256" key="8">
    <source>
        <dbReference type="ARBA" id="ARBA00022737"/>
    </source>
</evidence>
<evidence type="ECO:0000313" key="18">
    <source>
        <dbReference type="EMBL" id="CDW84403.1"/>
    </source>
</evidence>
<evidence type="ECO:0000256" key="2">
    <source>
        <dbReference type="ARBA" id="ARBA00004167"/>
    </source>
</evidence>
<dbReference type="PROSITE" id="PS51873">
    <property type="entry name" value="TRIAD"/>
    <property type="match status" value="1"/>
</dbReference>
<dbReference type="Gene3D" id="1.20.120.1750">
    <property type="match status" value="1"/>
</dbReference>
<dbReference type="SMART" id="SM00184">
    <property type="entry name" value="RING"/>
    <property type="match status" value="2"/>
</dbReference>
<dbReference type="CDD" id="cd20336">
    <property type="entry name" value="Rcat_RBR"/>
    <property type="match status" value="1"/>
</dbReference>
<dbReference type="Pfam" id="PF01485">
    <property type="entry name" value="IBR"/>
    <property type="match status" value="1"/>
</dbReference>
<evidence type="ECO:0000259" key="17">
    <source>
        <dbReference type="PROSITE" id="PS51873"/>
    </source>
</evidence>
<evidence type="ECO:0000256" key="3">
    <source>
        <dbReference type="ARBA" id="ARBA00004906"/>
    </source>
</evidence>
<evidence type="ECO:0000256" key="13">
    <source>
        <dbReference type="ARBA" id="ARBA00023136"/>
    </source>
</evidence>
<keyword evidence="12" id="KW-1133">Transmembrane helix</keyword>
<keyword evidence="10" id="KW-0833">Ubl conjugation pathway</keyword>
<dbReference type="InterPro" id="IPR031127">
    <property type="entry name" value="E3_UB_ligase_RBR"/>
</dbReference>
<dbReference type="GO" id="GO:0061630">
    <property type="term" value="F:ubiquitin protein ligase activity"/>
    <property type="evidence" value="ECO:0007669"/>
    <property type="project" value="UniProtKB-EC"/>
</dbReference>
<evidence type="ECO:0000256" key="7">
    <source>
        <dbReference type="ARBA" id="ARBA00022723"/>
    </source>
</evidence>
<accession>A0A078AU92</accession>
<dbReference type="GO" id="GO:0008270">
    <property type="term" value="F:zinc ion binding"/>
    <property type="evidence" value="ECO:0007669"/>
    <property type="project" value="UniProtKB-KW"/>
</dbReference>
<gene>
    <name evidence="18" type="primary">Contig9204.g9846</name>
    <name evidence="18" type="ORF">STYLEM_13465</name>
</gene>
<dbReference type="EC" id="2.3.2.31" evidence="4"/>
<dbReference type="GO" id="GO:0031090">
    <property type="term" value="C:organelle membrane"/>
    <property type="evidence" value="ECO:0007669"/>
    <property type="project" value="UniProtKB-ARBA"/>
</dbReference>
<dbReference type="InterPro" id="IPR044066">
    <property type="entry name" value="TRIAD_supradom"/>
</dbReference>
<evidence type="ECO:0000256" key="14">
    <source>
        <dbReference type="PROSITE-ProRule" id="PRU00175"/>
    </source>
</evidence>
<evidence type="ECO:0000256" key="1">
    <source>
        <dbReference type="ARBA" id="ARBA00001798"/>
    </source>
</evidence>
<feature type="domain" description="RING-type" evidence="16">
    <location>
        <begin position="245"/>
        <end position="293"/>
    </location>
</feature>
<dbReference type="InterPro" id="IPR015940">
    <property type="entry name" value="UBA"/>
</dbReference>
<keyword evidence="13" id="KW-0472">Membrane</keyword>
<dbReference type="EMBL" id="CCKQ01012768">
    <property type="protein sequence ID" value="CDW84403.1"/>
    <property type="molecule type" value="Genomic_DNA"/>
</dbReference>
<dbReference type="InterPro" id="IPR002867">
    <property type="entry name" value="IBR_dom"/>
</dbReference>
<evidence type="ECO:0000256" key="10">
    <source>
        <dbReference type="ARBA" id="ARBA00022786"/>
    </source>
</evidence>
<dbReference type="GO" id="GO:0005737">
    <property type="term" value="C:cytoplasm"/>
    <property type="evidence" value="ECO:0007669"/>
    <property type="project" value="UniProtKB-ARBA"/>
</dbReference>
<feature type="domain" description="UBA" evidence="15">
    <location>
        <begin position="90"/>
        <end position="136"/>
    </location>
</feature>
<dbReference type="FunFam" id="3.30.40.10:FF:000051">
    <property type="entry name" value="RBR-type E3 ubiquitin transferase"/>
    <property type="match status" value="1"/>
</dbReference>
<protein>
    <recommendedName>
        <fullName evidence="4">RBR-type E3 ubiquitin transferase</fullName>
        <ecNumber evidence="4">2.3.2.31</ecNumber>
    </recommendedName>
</protein>
<dbReference type="PANTHER" id="PTHR11685">
    <property type="entry name" value="RBR FAMILY RING FINGER AND IBR DOMAIN-CONTAINING"/>
    <property type="match status" value="1"/>
</dbReference>
<evidence type="ECO:0000256" key="12">
    <source>
        <dbReference type="ARBA" id="ARBA00022989"/>
    </source>
</evidence>
<evidence type="ECO:0000313" key="19">
    <source>
        <dbReference type="Proteomes" id="UP000039865"/>
    </source>
</evidence>
<organism evidence="18 19">
    <name type="scientific">Stylonychia lemnae</name>
    <name type="common">Ciliate</name>
    <dbReference type="NCBI Taxonomy" id="5949"/>
    <lineage>
        <taxon>Eukaryota</taxon>
        <taxon>Sar</taxon>
        <taxon>Alveolata</taxon>
        <taxon>Ciliophora</taxon>
        <taxon>Intramacronucleata</taxon>
        <taxon>Spirotrichea</taxon>
        <taxon>Stichotrichia</taxon>
        <taxon>Sporadotrichida</taxon>
        <taxon>Oxytrichidae</taxon>
        <taxon>Stylonychinae</taxon>
        <taxon>Stylonychia</taxon>
    </lineage>
</organism>
<comment type="subcellular location">
    <subcellularLocation>
        <location evidence="2">Membrane</location>
        <topology evidence="2">Single-pass membrane protein</topology>
    </subcellularLocation>
</comment>
<dbReference type="OrthoDB" id="10009520at2759"/>
<evidence type="ECO:0000256" key="9">
    <source>
        <dbReference type="ARBA" id="ARBA00022771"/>
    </source>
</evidence>
<evidence type="ECO:0000256" key="4">
    <source>
        <dbReference type="ARBA" id="ARBA00012251"/>
    </source>
</evidence>
<dbReference type="InterPro" id="IPR001841">
    <property type="entry name" value="Znf_RING"/>
</dbReference>
<dbReference type="InParanoid" id="A0A078AU92"/>
<keyword evidence="19" id="KW-1185">Reference proteome</keyword>
<evidence type="ECO:0000259" key="16">
    <source>
        <dbReference type="PROSITE" id="PS50089"/>
    </source>
</evidence>
<dbReference type="PROSITE" id="PS00518">
    <property type="entry name" value="ZF_RING_1"/>
    <property type="match status" value="1"/>
</dbReference>
<keyword evidence="5" id="KW-0808">Transferase</keyword>
<dbReference type="Pfam" id="PF22191">
    <property type="entry name" value="IBR_1"/>
    <property type="match status" value="1"/>
</dbReference>
<proteinExistence type="predicted"/>
<dbReference type="PROSITE" id="PS50089">
    <property type="entry name" value="ZF_RING_2"/>
    <property type="match status" value="1"/>
</dbReference>
<evidence type="ECO:0000256" key="6">
    <source>
        <dbReference type="ARBA" id="ARBA00022692"/>
    </source>
</evidence>
<dbReference type="Gene3D" id="3.30.40.10">
    <property type="entry name" value="Zinc/RING finger domain, C3HC4 (zinc finger)"/>
    <property type="match status" value="1"/>
</dbReference>
<dbReference type="GO" id="GO:0016567">
    <property type="term" value="P:protein ubiquitination"/>
    <property type="evidence" value="ECO:0007669"/>
    <property type="project" value="InterPro"/>
</dbReference>
<dbReference type="SMART" id="SM00647">
    <property type="entry name" value="IBR"/>
    <property type="match status" value="2"/>
</dbReference>
<keyword evidence="11" id="KW-0862">Zinc</keyword>
<dbReference type="InterPro" id="IPR013083">
    <property type="entry name" value="Znf_RING/FYVE/PHD"/>
</dbReference>
<sequence>MADPSSKYKKKHTLSPMNQSLLNNDHYTHSVQNDDNYNQFEEDNDTEYLLKDHQRKMIRNQKTVVYSKNDSTNLFQTQTILSRGDSEKEILDQEQSYVLITRELISMGFPYEQVQKLLSVHKINNINIAVWYLTKDEKGRYRHYFTPHQDNQEICFICQESISSHFDKNPNPQFRKLSYAQLASQGLLQNEDQKQDHQEQDNFEDQQTFKSKTDNVSINHQSSSLDNANQKSYQPLHTEQSEMFCTICYCDLVQSEFIQINGCQHQFCKDCVIGYLDNLISTRQIFKLICPQHGCGNPIKFSLIESILNEEQLQKYKEFKQDLEIMKDKNMGYCPNHLCNQVTKHDKTKMKSNICEHCRYIFCGKCQIKWSRHIDKKCEDLLEEELGDWFKNTDFQNCPKCRVRVEKVSGCNHMTCAQCSFKWCWICGASAGYGHFLPFNPFGCPDSPSRRASLLCIMILNFLFLPLVMLVLTLFFIGIGGFYTQFSINKTCCSITKYSFRSTNCFFKLLIVLFNVVEATLTISIIVVISVFLLAISIVPAYVFQFYKIIKIISLWIFKTNDRKNLDISKKQHNQNDDENSLYEQEV</sequence>
<name>A0A078AU92_STYLE</name>
<dbReference type="OMA" id="INDDICE"/>
<dbReference type="Proteomes" id="UP000039865">
    <property type="component" value="Unassembled WGS sequence"/>
</dbReference>
<keyword evidence="6" id="KW-0812">Transmembrane</keyword>
<comment type="catalytic activity">
    <reaction evidence="1">
        <text>[E2 ubiquitin-conjugating enzyme]-S-ubiquitinyl-L-cysteine + [acceptor protein]-L-lysine = [E2 ubiquitin-conjugating enzyme]-L-cysteine + [acceptor protein]-N(6)-ubiquitinyl-L-lysine.</text>
        <dbReference type="EC" id="2.3.2.31"/>
    </reaction>
</comment>
<keyword evidence="7" id="KW-0479">Metal-binding</keyword>
<dbReference type="SUPFAM" id="SSF57850">
    <property type="entry name" value="RING/U-box"/>
    <property type="match status" value="2"/>
</dbReference>